<dbReference type="SUPFAM" id="SSF51905">
    <property type="entry name" value="FAD/NAD(P)-binding domain"/>
    <property type="match status" value="1"/>
</dbReference>
<dbReference type="InterPro" id="IPR002937">
    <property type="entry name" value="Amino_oxidase"/>
</dbReference>
<dbReference type="Pfam" id="PF13450">
    <property type="entry name" value="NAD_binding_8"/>
    <property type="match status" value="1"/>
</dbReference>
<reference evidence="2 3" key="1">
    <citation type="submission" date="2024-04" db="EMBL/GenBank/DDBJ databases">
        <title>Novel species of the genus Ideonella isolated from streams.</title>
        <authorList>
            <person name="Lu H."/>
        </authorList>
    </citation>
    <scope>NUCLEOTIDE SEQUENCE [LARGE SCALE GENOMIC DNA]</scope>
    <source>
        <strain evidence="2 3">LYT19W</strain>
    </source>
</reference>
<dbReference type="EMBL" id="JBBUTI010000005">
    <property type="protein sequence ID" value="MEK8046432.1"/>
    <property type="molecule type" value="Genomic_DNA"/>
</dbReference>
<keyword evidence="3" id="KW-1185">Reference proteome</keyword>
<gene>
    <name evidence="2" type="ORF">AACH00_08760</name>
</gene>
<dbReference type="Proteomes" id="UP001379945">
    <property type="component" value="Unassembled WGS sequence"/>
</dbReference>
<sequence>MHIAVVGAGLAGVTAARALHEAGHAVQLFDKSRGVGGRMSTRRTSWTPDAQREHPLAFDHGAPSFTATDPTFAGFIQDAATFGWVAAWAPRMAPGSRAETSTRWVASPDMPALCRRLAGELPLHRSATVTGLARVAGGGWQVLVDQVAHPGTFDRVVLAMPPAQAAALLQAHVPTWAMAAREVAMTPCWTVMAVFHQAAPEWDAAAPSTGPIAWAARQGSQPGRDVPDNTAADTQSWVIQASAAWSAQHLEDDAATVSAALLQAFQALPGLAQAEVQWQTSHRWRYSVPRNAPWAGECTAWTDDALGLGVCGDWLGGVGVEGAWLSAQALADAWCDADPAAPGHCHPSPAMFEAA</sequence>
<dbReference type="InterPro" id="IPR036188">
    <property type="entry name" value="FAD/NAD-bd_sf"/>
</dbReference>
<evidence type="ECO:0000259" key="1">
    <source>
        <dbReference type="Pfam" id="PF01593"/>
    </source>
</evidence>
<dbReference type="PANTHER" id="PTHR16128:SF5">
    <property type="entry name" value="FAD_NAD(P)-BINDING OXIDOREDUCTASE FAMILY PROTEIN"/>
    <property type="match status" value="1"/>
</dbReference>
<dbReference type="Gene3D" id="3.50.50.60">
    <property type="entry name" value="FAD/NAD(P)-binding domain"/>
    <property type="match status" value="1"/>
</dbReference>
<proteinExistence type="predicted"/>
<evidence type="ECO:0000313" key="3">
    <source>
        <dbReference type="Proteomes" id="UP001379945"/>
    </source>
</evidence>
<organism evidence="2 3">
    <name type="scientific">Ideonella margarita</name>
    <dbReference type="NCBI Taxonomy" id="2984191"/>
    <lineage>
        <taxon>Bacteria</taxon>
        <taxon>Pseudomonadati</taxon>
        <taxon>Pseudomonadota</taxon>
        <taxon>Betaproteobacteria</taxon>
        <taxon>Burkholderiales</taxon>
        <taxon>Sphaerotilaceae</taxon>
        <taxon>Ideonella</taxon>
    </lineage>
</organism>
<dbReference type="Pfam" id="PF01593">
    <property type="entry name" value="Amino_oxidase"/>
    <property type="match status" value="1"/>
</dbReference>
<name>A0ABU9C7Q5_9BURK</name>
<protein>
    <submittedName>
        <fullName evidence="2">FAD-dependent oxidoreductase</fullName>
    </submittedName>
</protein>
<feature type="domain" description="Amine oxidase" evidence="1">
    <location>
        <begin position="111"/>
        <end position="332"/>
    </location>
</feature>
<dbReference type="RefSeq" id="WP_341398720.1">
    <property type="nucleotide sequence ID" value="NZ_JBBUTI010000005.1"/>
</dbReference>
<evidence type="ECO:0000313" key="2">
    <source>
        <dbReference type="EMBL" id="MEK8046432.1"/>
    </source>
</evidence>
<comment type="caution">
    <text evidence="2">The sequence shown here is derived from an EMBL/GenBank/DDBJ whole genome shotgun (WGS) entry which is preliminary data.</text>
</comment>
<accession>A0ABU9C7Q5</accession>
<dbReference type="Gene3D" id="3.90.660.10">
    <property type="match status" value="1"/>
</dbReference>
<dbReference type="PANTHER" id="PTHR16128">
    <property type="entry name" value="FAD/NAD(P)-BINDING OXIDOREDUCTASE FAMILY PROTEIN"/>
    <property type="match status" value="1"/>
</dbReference>